<accession>A0A7J7KTR4</accession>
<gene>
    <name evidence="7" type="ORF">EB796_000192</name>
</gene>
<dbReference type="OrthoDB" id="10037120at2759"/>
<evidence type="ECO:0000256" key="3">
    <source>
        <dbReference type="ARBA" id="ARBA00022729"/>
    </source>
</evidence>
<reference evidence="7" key="1">
    <citation type="submission" date="2020-06" db="EMBL/GenBank/DDBJ databases">
        <title>Draft genome of Bugula neritina, a colonial animal packing powerful symbionts and potential medicines.</title>
        <authorList>
            <person name="Rayko M."/>
        </authorList>
    </citation>
    <scope>NUCLEOTIDE SEQUENCE [LARGE SCALE GENOMIC DNA]</scope>
    <source>
        <strain evidence="7">Kwan_BN1</strain>
    </source>
</reference>
<keyword evidence="5" id="KW-0472">Membrane</keyword>
<dbReference type="PANTHER" id="PTHR24365">
    <property type="entry name" value="TOLL-LIKE RECEPTOR"/>
    <property type="match status" value="1"/>
</dbReference>
<dbReference type="AlphaFoldDB" id="A0A7J7KTR4"/>
<dbReference type="EMBL" id="VXIV02000032">
    <property type="protein sequence ID" value="KAF6041513.1"/>
    <property type="molecule type" value="Genomic_DNA"/>
</dbReference>
<keyword evidence="3" id="KW-0732">Signal</keyword>
<evidence type="ECO:0000313" key="8">
    <source>
        <dbReference type="Proteomes" id="UP000593567"/>
    </source>
</evidence>
<comment type="caution">
    <text evidence="7">The sequence shown here is derived from an EMBL/GenBank/DDBJ whole genome shotgun (WGS) entry which is preliminary data.</text>
</comment>
<dbReference type="GO" id="GO:0038023">
    <property type="term" value="F:signaling receptor activity"/>
    <property type="evidence" value="ECO:0007669"/>
    <property type="project" value="TreeGrafter"/>
</dbReference>
<keyword evidence="2" id="KW-0812">Transmembrane</keyword>
<dbReference type="GO" id="GO:0007165">
    <property type="term" value="P:signal transduction"/>
    <property type="evidence" value="ECO:0007669"/>
    <property type="project" value="InterPro"/>
</dbReference>
<evidence type="ECO:0000313" key="7">
    <source>
        <dbReference type="EMBL" id="KAF6041513.1"/>
    </source>
</evidence>
<dbReference type="Proteomes" id="UP000593567">
    <property type="component" value="Unassembled WGS sequence"/>
</dbReference>
<evidence type="ECO:0000256" key="1">
    <source>
        <dbReference type="ARBA" id="ARBA00004370"/>
    </source>
</evidence>
<dbReference type="SUPFAM" id="SSF52200">
    <property type="entry name" value="Toll/Interleukin receptor TIR domain"/>
    <property type="match status" value="2"/>
</dbReference>
<evidence type="ECO:0000256" key="4">
    <source>
        <dbReference type="ARBA" id="ARBA00022989"/>
    </source>
</evidence>
<protein>
    <recommendedName>
        <fullName evidence="6">TIR domain-containing protein</fullName>
    </recommendedName>
</protein>
<feature type="domain" description="TIR" evidence="6">
    <location>
        <begin position="385"/>
        <end position="517"/>
    </location>
</feature>
<dbReference type="PANTHER" id="PTHR24365:SF541">
    <property type="entry name" value="PROTEIN TOLL-RELATED"/>
    <property type="match status" value="1"/>
</dbReference>
<dbReference type="InterPro" id="IPR000157">
    <property type="entry name" value="TIR_dom"/>
</dbReference>
<name>A0A7J7KTR4_BUGNE</name>
<proteinExistence type="predicted"/>
<evidence type="ECO:0000256" key="2">
    <source>
        <dbReference type="ARBA" id="ARBA00022692"/>
    </source>
</evidence>
<dbReference type="InterPro" id="IPR035897">
    <property type="entry name" value="Toll_tir_struct_dom_sf"/>
</dbReference>
<dbReference type="PROSITE" id="PS50104">
    <property type="entry name" value="TIR"/>
    <property type="match status" value="1"/>
</dbReference>
<dbReference type="Pfam" id="PF13676">
    <property type="entry name" value="TIR_2"/>
    <property type="match status" value="2"/>
</dbReference>
<dbReference type="Gene3D" id="3.40.50.10140">
    <property type="entry name" value="Toll/interleukin-1 receptor homology (TIR) domain"/>
    <property type="match status" value="2"/>
</dbReference>
<comment type="subcellular location">
    <subcellularLocation>
        <location evidence="1">Membrane</location>
    </subcellularLocation>
</comment>
<evidence type="ECO:0000256" key="5">
    <source>
        <dbReference type="ARBA" id="ARBA00023136"/>
    </source>
</evidence>
<keyword evidence="4" id="KW-1133">Transmembrane helix</keyword>
<dbReference type="SMART" id="SM00255">
    <property type="entry name" value="TIR"/>
    <property type="match status" value="1"/>
</dbReference>
<evidence type="ECO:0000259" key="6">
    <source>
        <dbReference type="PROSITE" id="PS50104"/>
    </source>
</evidence>
<dbReference type="GO" id="GO:0005886">
    <property type="term" value="C:plasma membrane"/>
    <property type="evidence" value="ECO:0007669"/>
    <property type="project" value="TreeGrafter"/>
</dbReference>
<keyword evidence="8" id="KW-1185">Reference proteome</keyword>
<sequence>MPLQRVDTIEFDADSGSKTVELLYGDITELPMTEKADLLMLSAFHGDYSPTPTSLIGALHGRFGLHVGQLAKDKEEDLRRLFHCWWSKPLSDQLPFNRVLCFESSRSGLTPQKSVQAIFKALVPATNLFTNGVIISPLLSTGDQGYSDLDMLSAIVNSAVTWMKNGLNIKIFKLAIYRGNDQILETFKQLKRKHNRLPGSQMRFKRISKPVPKFDFFLSYVPNDRGNVEKVKEVFSQHRKELKFFSSEELMEQDDKSADEERVFNVMKTCARVITFLSPAYLEDDDRVEEYNAAWCLNRQTTSFTRLAPMLCEGISNLPTYMSLIQWVDIRLQDGNTEKLMRNVTLYVVGYVQDSGEESSVIKTRPTKAAEDKKAQESKKADEKFEYDVFISYSHANDEICELAVAVLTKFVPGIRLFVDRQELQTGGSWQQKLYHAVESSHMTLALLSQSYFNSKMCNEEFRLSLARHFTDSDFHLIPLQIEELTDVDDRYLSVNNCVLGNQDIRSYVEHLLAPAVKQFLSTGNPDGSVIALNKTVYNLRTLLEDGRCSRLPTLIQNETTSWPNADSQKLLIMCSKDSFDSEIAFRIKMRFVEKFGFDAELNIESKDTAAVLKKLDEADTIVVLMSPNFLKDLDVIEGLQVAINRQRLDEKFRMYPVLLNSVLKDAEAAYHVYCELLVYELCLTDPVWETMALDEVMMEHKNYASMMQEWKALDTNFERTYKTWILEGSHEAETEAARKKKSWEQRQLKFVTALCNRVAHHVYQSETAKQEAVLLDVFAVIKDVVVVSELAEKGKTRSDGPN</sequence>
<organism evidence="7 8">
    <name type="scientific">Bugula neritina</name>
    <name type="common">Brown bryozoan</name>
    <name type="synonym">Sertularia neritina</name>
    <dbReference type="NCBI Taxonomy" id="10212"/>
    <lineage>
        <taxon>Eukaryota</taxon>
        <taxon>Metazoa</taxon>
        <taxon>Spiralia</taxon>
        <taxon>Lophotrochozoa</taxon>
        <taxon>Bryozoa</taxon>
        <taxon>Gymnolaemata</taxon>
        <taxon>Cheilostomatida</taxon>
        <taxon>Flustrina</taxon>
        <taxon>Buguloidea</taxon>
        <taxon>Bugulidae</taxon>
        <taxon>Bugula</taxon>
    </lineage>
</organism>